<organism evidence="2 3">
    <name type="scientific">Brassica cretica</name>
    <name type="common">Mustard</name>
    <dbReference type="NCBI Taxonomy" id="69181"/>
    <lineage>
        <taxon>Eukaryota</taxon>
        <taxon>Viridiplantae</taxon>
        <taxon>Streptophyta</taxon>
        <taxon>Embryophyta</taxon>
        <taxon>Tracheophyta</taxon>
        <taxon>Spermatophyta</taxon>
        <taxon>Magnoliopsida</taxon>
        <taxon>eudicotyledons</taxon>
        <taxon>Gunneridae</taxon>
        <taxon>Pentapetalae</taxon>
        <taxon>rosids</taxon>
        <taxon>malvids</taxon>
        <taxon>Brassicales</taxon>
        <taxon>Brassicaceae</taxon>
        <taxon>Brassiceae</taxon>
        <taxon>Brassica</taxon>
    </lineage>
</organism>
<dbReference type="EMBL" id="QGKX02001290">
    <property type="protein sequence ID" value="KAF3537655.1"/>
    <property type="molecule type" value="Genomic_DNA"/>
</dbReference>
<evidence type="ECO:0000313" key="3">
    <source>
        <dbReference type="Proteomes" id="UP000712600"/>
    </source>
</evidence>
<feature type="compositionally biased region" description="Basic and acidic residues" evidence="1">
    <location>
        <begin position="111"/>
        <end position="122"/>
    </location>
</feature>
<feature type="region of interest" description="Disordered" evidence="1">
    <location>
        <begin position="97"/>
        <end position="122"/>
    </location>
</feature>
<accession>A0A8S9Q1I5</accession>
<evidence type="ECO:0000256" key="1">
    <source>
        <dbReference type="SAM" id="MobiDB-lite"/>
    </source>
</evidence>
<protein>
    <submittedName>
        <fullName evidence="2">Uncharacterized protein</fullName>
    </submittedName>
</protein>
<dbReference type="Proteomes" id="UP000712600">
    <property type="component" value="Unassembled WGS sequence"/>
</dbReference>
<evidence type="ECO:0000313" key="2">
    <source>
        <dbReference type="EMBL" id="KAF3537655.1"/>
    </source>
</evidence>
<dbReference type="AlphaFoldDB" id="A0A8S9Q1I5"/>
<reference evidence="2" key="1">
    <citation type="submission" date="2019-12" db="EMBL/GenBank/DDBJ databases">
        <title>Genome sequencing and annotation of Brassica cretica.</title>
        <authorList>
            <person name="Studholme D.J."/>
            <person name="Sarris P."/>
        </authorList>
    </citation>
    <scope>NUCLEOTIDE SEQUENCE</scope>
    <source>
        <strain evidence="2">PFS-109/04</strain>
        <tissue evidence="2">Leaf</tissue>
    </source>
</reference>
<sequence length="122" mass="13695">MVLLNGRGRRCFLTSVESHSMVAGNDLTCDRRREEKDLSLEDLSKPRWSLDKGRNFFMSSTVDPSFGNSIEHLTMISIATAEKTSHPRFSHLLHSLPDVSSPSVRAQAISESRDRLAPEPEL</sequence>
<comment type="caution">
    <text evidence="2">The sequence shown here is derived from an EMBL/GenBank/DDBJ whole genome shotgun (WGS) entry which is preliminary data.</text>
</comment>
<proteinExistence type="predicted"/>
<gene>
    <name evidence="2" type="ORF">F2Q69_00024419</name>
</gene>
<name>A0A8S9Q1I5_BRACR</name>